<dbReference type="Proteomes" id="UP000635726">
    <property type="component" value="Unassembled WGS sequence"/>
</dbReference>
<evidence type="ECO:0000313" key="3">
    <source>
        <dbReference type="Proteomes" id="UP000635726"/>
    </source>
</evidence>
<feature type="domain" description="ABM" evidence="1">
    <location>
        <begin position="6"/>
        <end position="96"/>
    </location>
</feature>
<keyword evidence="2" id="KW-0560">Oxidoreductase</keyword>
<dbReference type="InterPro" id="IPR007138">
    <property type="entry name" value="ABM_dom"/>
</dbReference>
<gene>
    <name evidence="2" type="ORF">GCM10008939_03070</name>
</gene>
<organism evidence="2 3">
    <name type="scientific">Deinococcus aquiradiocola</name>
    <dbReference type="NCBI Taxonomy" id="393059"/>
    <lineage>
        <taxon>Bacteria</taxon>
        <taxon>Thermotogati</taxon>
        <taxon>Deinococcota</taxon>
        <taxon>Deinococci</taxon>
        <taxon>Deinococcales</taxon>
        <taxon>Deinococcaceae</taxon>
        <taxon>Deinococcus</taxon>
    </lineage>
</organism>
<name>A0A917UJN9_9DEIO</name>
<dbReference type="PROSITE" id="PS51725">
    <property type="entry name" value="ABM"/>
    <property type="match status" value="1"/>
</dbReference>
<dbReference type="Pfam" id="PF03992">
    <property type="entry name" value="ABM"/>
    <property type="match status" value="1"/>
</dbReference>
<dbReference type="SUPFAM" id="SSF54909">
    <property type="entry name" value="Dimeric alpha+beta barrel"/>
    <property type="match status" value="1"/>
</dbReference>
<evidence type="ECO:0000313" key="2">
    <source>
        <dbReference type="EMBL" id="GGJ62624.1"/>
    </source>
</evidence>
<reference evidence="2" key="1">
    <citation type="journal article" date="2014" name="Int. J. Syst. Evol. Microbiol.">
        <title>Complete genome sequence of Corynebacterium casei LMG S-19264T (=DSM 44701T), isolated from a smear-ripened cheese.</title>
        <authorList>
            <consortium name="US DOE Joint Genome Institute (JGI-PGF)"/>
            <person name="Walter F."/>
            <person name="Albersmeier A."/>
            <person name="Kalinowski J."/>
            <person name="Ruckert C."/>
        </authorList>
    </citation>
    <scope>NUCLEOTIDE SEQUENCE</scope>
    <source>
        <strain evidence="2">JCM 14371</strain>
    </source>
</reference>
<reference evidence="2" key="2">
    <citation type="submission" date="2020-09" db="EMBL/GenBank/DDBJ databases">
        <authorList>
            <person name="Sun Q."/>
            <person name="Ohkuma M."/>
        </authorList>
    </citation>
    <scope>NUCLEOTIDE SEQUENCE</scope>
    <source>
        <strain evidence="2">JCM 14371</strain>
    </source>
</reference>
<accession>A0A917UJN9</accession>
<dbReference type="EMBL" id="BMOE01000001">
    <property type="protein sequence ID" value="GGJ62624.1"/>
    <property type="molecule type" value="Genomic_DNA"/>
</dbReference>
<comment type="caution">
    <text evidence="2">The sequence shown here is derived from an EMBL/GenBank/DDBJ whole genome shotgun (WGS) entry which is preliminary data.</text>
</comment>
<dbReference type="InterPro" id="IPR011008">
    <property type="entry name" value="Dimeric_a/b-barrel"/>
</dbReference>
<proteinExistence type="predicted"/>
<dbReference type="InterPro" id="IPR050744">
    <property type="entry name" value="AI-2_Isomerase_LsrG"/>
</dbReference>
<dbReference type="PANTHER" id="PTHR33336:SF3">
    <property type="entry name" value="ABM DOMAIN-CONTAINING PROTEIN"/>
    <property type="match status" value="1"/>
</dbReference>
<evidence type="ECO:0000259" key="1">
    <source>
        <dbReference type="PROSITE" id="PS51725"/>
    </source>
</evidence>
<dbReference type="AlphaFoldDB" id="A0A917UJN9"/>
<dbReference type="PANTHER" id="PTHR33336">
    <property type="entry name" value="QUINOL MONOOXYGENASE YGIN-RELATED"/>
    <property type="match status" value="1"/>
</dbReference>
<keyword evidence="2" id="KW-0503">Monooxygenase</keyword>
<dbReference type="GO" id="GO:0004497">
    <property type="term" value="F:monooxygenase activity"/>
    <property type="evidence" value="ECO:0007669"/>
    <property type="project" value="UniProtKB-KW"/>
</dbReference>
<dbReference type="Gene3D" id="3.30.70.100">
    <property type="match status" value="1"/>
</dbReference>
<keyword evidence="3" id="KW-1185">Reference proteome</keyword>
<dbReference type="RefSeq" id="WP_188960463.1">
    <property type="nucleotide sequence ID" value="NZ_BMOE01000001.1"/>
</dbReference>
<sequence length="104" mass="11870">MSDTAVNVQAMIVPKPEFVQDVEREMLAMVQASRQEEGCLKYDLLKEEAEGGVRYHVQERYRDMTAVQAHRDSEHYKAYRAKAGDWFAAAPVVVVLKDVDVRQA</sequence>
<protein>
    <submittedName>
        <fullName evidence="2">Antibiotic biosynthesis monooxygenase</fullName>
    </submittedName>
</protein>